<dbReference type="Pfam" id="PF13738">
    <property type="entry name" value="Pyr_redox_3"/>
    <property type="match status" value="1"/>
</dbReference>
<dbReference type="PANTHER" id="PTHR43539:SF78">
    <property type="entry name" value="FLAVIN-CONTAINING MONOOXYGENASE"/>
    <property type="match status" value="1"/>
</dbReference>
<dbReference type="Gene3D" id="3.50.50.60">
    <property type="entry name" value="FAD/NAD(P)-binding domain"/>
    <property type="match status" value="1"/>
</dbReference>
<keyword evidence="1" id="KW-0560">Oxidoreductase</keyword>
<evidence type="ECO:0000313" key="2">
    <source>
        <dbReference type="EMBL" id="MBP3949624.1"/>
    </source>
</evidence>
<dbReference type="PANTHER" id="PTHR43539">
    <property type="entry name" value="FLAVIN-BINDING MONOOXYGENASE-LIKE PROTEIN (AFU_ORTHOLOGUE AFUA_4G09220)"/>
    <property type="match status" value="1"/>
</dbReference>
<dbReference type="AlphaFoldDB" id="A0A940WNB3"/>
<dbReference type="InterPro" id="IPR050982">
    <property type="entry name" value="Auxin_biosynth/cation_transpt"/>
</dbReference>
<dbReference type="GO" id="GO:0050660">
    <property type="term" value="F:flavin adenine dinucleotide binding"/>
    <property type="evidence" value="ECO:0007669"/>
    <property type="project" value="TreeGrafter"/>
</dbReference>
<dbReference type="SUPFAM" id="SSF51905">
    <property type="entry name" value="FAD/NAD(P)-binding domain"/>
    <property type="match status" value="1"/>
</dbReference>
<organism evidence="2 3">
    <name type="scientific">Halalkalibacter suaedae</name>
    <dbReference type="NCBI Taxonomy" id="2822140"/>
    <lineage>
        <taxon>Bacteria</taxon>
        <taxon>Bacillati</taxon>
        <taxon>Bacillota</taxon>
        <taxon>Bacilli</taxon>
        <taxon>Bacillales</taxon>
        <taxon>Bacillaceae</taxon>
        <taxon>Halalkalibacter</taxon>
    </lineage>
</organism>
<name>A0A940WNB3_9BACI</name>
<accession>A0A940WNB3</accession>
<dbReference type="RefSeq" id="WP_210595007.1">
    <property type="nucleotide sequence ID" value="NZ_JAGKSQ010000001.1"/>
</dbReference>
<sequence>MSHLPVAIIGGGPVGLAAAAHLIERNIPFVLLEAGNEVGASIRQWGHIHLFSPWKFNVNKAAKQLLEMDGWLHPNDEDFHTGDELVDIYLKPLANHRQLKPFIHYNSRVKAVGRKGIDKLKTKGRDQVPFTIRYEQEQRIKTIEAKAVIDATGTWQNPNPVGSGGIMAEGEERFSNKITYGIPAVLSKQRSTYAGKSVLVVGSGHSAINSIIELSELQKQEPTTKITWALRKQTVEEAFGGGEADALPARGALGLKIKELVSARMIEVVTPFYIEEISGKDTLVVKGQLGEEYKELTGIDQIITNTGARPDFDFLKEVRISYDSAVESVPALAPLIDPNLHSCGTVRPHGEKELRQPEENLYIVGMKSYGRAPTFLLATGYEQVRSVVAKLVGDLDAAERVELDLPKTGVCTTNRPQTKKAIPLTVTAKPTSCC</sequence>
<evidence type="ECO:0000313" key="3">
    <source>
        <dbReference type="Proteomes" id="UP000678228"/>
    </source>
</evidence>
<proteinExistence type="predicted"/>
<dbReference type="EMBL" id="JAGKSQ010000001">
    <property type="protein sequence ID" value="MBP3949624.1"/>
    <property type="molecule type" value="Genomic_DNA"/>
</dbReference>
<dbReference type="GO" id="GO:0004497">
    <property type="term" value="F:monooxygenase activity"/>
    <property type="evidence" value="ECO:0007669"/>
    <property type="project" value="TreeGrafter"/>
</dbReference>
<protein>
    <submittedName>
        <fullName evidence="2">FAD-dependent oxidoreductase</fullName>
    </submittedName>
</protein>
<comment type="caution">
    <text evidence="2">The sequence shown here is derived from an EMBL/GenBank/DDBJ whole genome shotgun (WGS) entry which is preliminary data.</text>
</comment>
<dbReference type="InterPro" id="IPR036188">
    <property type="entry name" value="FAD/NAD-bd_sf"/>
</dbReference>
<evidence type="ECO:0000256" key="1">
    <source>
        <dbReference type="ARBA" id="ARBA00023002"/>
    </source>
</evidence>
<reference evidence="2" key="1">
    <citation type="submission" date="2021-03" db="EMBL/GenBank/DDBJ databases">
        <title>Bacillus suaedae sp. nov., isolated from Suaeda aralocaspica.</title>
        <authorList>
            <person name="Lei R.F.R."/>
        </authorList>
    </citation>
    <scope>NUCLEOTIDE SEQUENCE</scope>
    <source>
        <strain evidence="2">YZJH907-2</strain>
    </source>
</reference>
<gene>
    <name evidence="2" type="ORF">J7W16_00665</name>
</gene>
<dbReference type="Proteomes" id="UP000678228">
    <property type="component" value="Unassembled WGS sequence"/>
</dbReference>
<dbReference type="PRINTS" id="PR00368">
    <property type="entry name" value="FADPNR"/>
</dbReference>
<keyword evidence="3" id="KW-1185">Reference proteome</keyword>